<gene>
    <name evidence="1" type="primary">AtMg00810_70</name>
    <name evidence="1" type="ORF">CK203_044177</name>
</gene>
<dbReference type="CDD" id="cd09272">
    <property type="entry name" value="RNase_HI_RT_Ty1"/>
    <property type="match status" value="1"/>
</dbReference>
<reference evidence="1 2" key="1">
    <citation type="journal article" date="2018" name="PLoS Genet.">
        <title>Population sequencing reveals clonal diversity and ancestral inbreeding in the grapevine cultivar Chardonnay.</title>
        <authorList>
            <person name="Roach M.J."/>
            <person name="Johnson D.L."/>
            <person name="Bohlmann J."/>
            <person name="van Vuuren H.J."/>
            <person name="Jones S.J."/>
            <person name="Pretorius I.S."/>
            <person name="Schmidt S.A."/>
            <person name="Borneman A.R."/>
        </authorList>
    </citation>
    <scope>NUCLEOTIDE SEQUENCE [LARGE SCALE GENOMIC DNA]</scope>
    <source>
        <strain evidence="2">cv. Chardonnay</strain>
        <tissue evidence="1">Leaf</tissue>
    </source>
</reference>
<sequence>MKSLGGLKYFLGIEVAQSKRGIFLSQRKYTLDLLSKVGLLDCKPTDVPIQQNHRLGEYPYQIPTNKVSVVSQFMHYPSEDHMNAVTQILRYLKGTSRKGIMFSKNGHLEITSFPPSYEMNLLCDNKAIIDIAHNLVQHDRTKHVEVDRHVIKQNLEAKIIQFPFVKSEYQLADILTKAVCRRYFTTHLTSWASATSMHQLEEGVDMSCIIPTLQA</sequence>
<dbReference type="AlphaFoldDB" id="A0A438I2Y5"/>
<organism evidence="1 2">
    <name type="scientific">Vitis vinifera</name>
    <name type="common">Grape</name>
    <dbReference type="NCBI Taxonomy" id="29760"/>
    <lineage>
        <taxon>Eukaryota</taxon>
        <taxon>Viridiplantae</taxon>
        <taxon>Streptophyta</taxon>
        <taxon>Embryophyta</taxon>
        <taxon>Tracheophyta</taxon>
        <taxon>Spermatophyta</taxon>
        <taxon>Magnoliopsida</taxon>
        <taxon>eudicotyledons</taxon>
        <taxon>Gunneridae</taxon>
        <taxon>Pentapetalae</taxon>
        <taxon>rosids</taxon>
        <taxon>Vitales</taxon>
        <taxon>Vitaceae</taxon>
        <taxon>Viteae</taxon>
        <taxon>Vitis</taxon>
    </lineage>
</organism>
<dbReference type="PANTHER" id="PTHR11439">
    <property type="entry name" value="GAG-POL-RELATED RETROTRANSPOSON"/>
    <property type="match status" value="1"/>
</dbReference>
<dbReference type="EMBL" id="QGNW01000150">
    <property type="protein sequence ID" value="RVW90990.1"/>
    <property type="molecule type" value="Genomic_DNA"/>
</dbReference>
<evidence type="ECO:0000313" key="2">
    <source>
        <dbReference type="Proteomes" id="UP000288805"/>
    </source>
</evidence>
<proteinExistence type="predicted"/>
<dbReference type="Proteomes" id="UP000288805">
    <property type="component" value="Unassembled WGS sequence"/>
</dbReference>
<name>A0A438I2Y5_VITVI</name>
<accession>A0A438I2Y5</accession>
<dbReference type="PANTHER" id="PTHR11439:SF467">
    <property type="entry name" value="INTEGRASE CATALYTIC DOMAIN-CONTAINING PROTEIN"/>
    <property type="match status" value="1"/>
</dbReference>
<protein>
    <submittedName>
        <fullName evidence="1">Putative mitochondrial protein</fullName>
    </submittedName>
</protein>
<comment type="caution">
    <text evidence="1">The sequence shown here is derived from an EMBL/GenBank/DDBJ whole genome shotgun (WGS) entry which is preliminary data.</text>
</comment>
<evidence type="ECO:0000313" key="1">
    <source>
        <dbReference type="EMBL" id="RVW90990.1"/>
    </source>
</evidence>